<gene>
    <name evidence="2" type="primary">myg1</name>
    <name evidence="2" type="ORF">GCM10007320_07170</name>
</gene>
<comment type="caution">
    <text evidence="2">The sequence shown here is derived from an EMBL/GenBank/DDBJ whole genome shotgun (WGS) entry which is preliminary data.</text>
</comment>
<dbReference type="Proteomes" id="UP000626210">
    <property type="component" value="Unassembled WGS sequence"/>
</dbReference>
<dbReference type="EMBL" id="BMYK01000002">
    <property type="protein sequence ID" value="GHC71791.1"/>
    <property type="molecule type" value="Genomic_DNA"/>
</dbReference>
<accession>A0ABQ3FW15</accession>
<organism evidence="2 3">
    <name type="scientific">Pseudorhodoferax aquiterrae</name>
    <dbReference type="NCBI Taxonomy" id="747304"/>
    <lineage>
        <taxon>Bacteria</taxon>
        <taxon>Pseudomonadati</taxon>
        <taxon>Pseudomonadota</taxon>
        <taxon>Betaproteobacteria</taxon>
        <taxon>Burkholderiales</taxon>
        <taxon>Comamonadaceae</taxon>
    </lineage>
</organism>
<evidence type="ECO:0000313" key="2">
    <source>
        <dbReference type="EMBL" id="GHC71791.1"/>
    </source>
</evidence>
<keyword evidence="2" id="KW-0378">Hydrolase</keyword>
<protein>
    <submittedName>
        <fullName evidence="2">Metal-dependent hydrolase</fullName>
    </submittedName>
</protein>
<proteinExistence type="inferred from homology"/>
<sequence length="312" mass="33321">MNTPTTIATHNGSFHADDVFGVAVLRLLHPQARLLRTRDAALIAAADFAVDVGGEWDAARGRFDHHQRGFDGARASGVVYASAGLVWAAHGQSLVVQQCGVADAVQARAIADSLDRELVQHLDRADTGAANAAPGLFGLSALLAQFNLPWDRRGSAAEDDAAALARFEQAVALVTQLLLAALDQQRARHQGAQQVREAQTLLDGRVLQLPRGGLPWREVAGAEMPDLWFVVYPDASDQQHQLHVVTVEPQSFQARKDLPRAWAGLRDAELAQASGVADAVFCHNGRFIAGARSLQGALKLAELAVAAPLDPK</sequence>
<name>A0ABQ3FW15_9BURK</name>
<dbReference type="Pfam" id="PF03690">
    <property type="entry name" value="MYG1_exonuc"/>
    <property type="match status" value="1"/>
</dbReference>
<dbReference type="PANTHER" id="PTHR11215:SF1">
    <property type="entry name" value="MYG1 EXONUCLEASE"/>
    <property type="match status" value="1"/>
</dbReference>
<comment type="similarity">
    <text evidence="1">Belongs to the MYG1 family.</text>
</comment>
<evidence type="ECO:0000256" key="1">
    <source>
        <dbReference type="ARBA" id="ARBA00010105"/>
    </source>
</evidence>
<keyword evidence="3" id="KW-1185">Reference proteome</keyword>
<dbReference type="GO" id="GO:0016787">
    <property type="term" value="F:hydrolase activity"/>
    <property type="evidence" value="ECO:0007669"/>
    <property type="project" value="UniProtKB-KW"/>
</dbReference>
<dbReference type="PANTHER" id="PTHR11215">
    <property type="entry name" value="METAL DEPENDENT HYDROLASE - RELATED"/>
    <property type="match status" value="1"/>
</dbReference>
<dbReference type="InterPro" id="IPR003226">
    <property type="entry name" value="MYG1_exonuclease"/>
</dbReference>
<dbReference type="RefSeq" id="WP_189685659.1">
    <property type="nucleotide sequence ID" value="NZ_BMYK01000002.1"/>
</dbReference>
<evidence type="ECO:0000313" key="3">
    <source>
        <dbReference type="Proteomes" id="UP000626210"/>
    </source>
</evidence>
<reference evidence="3" key="1">
    <citation type="journal article" date="2019" name="Int. J. Syst. Evol. Microbiol.">
        <title>The Global Catalogue of Microorganisms (GCM) 10K type strain sequencing project: providing services to taxonomists for standard genome sequencing and annotation.</title>
        <authorList>
            <consortium name="The Broad Institute Genomics Platform"/>
            <consortium name="The Broad Institute Genome Sequencing Center for Infectious Disease"/>
            <person name="Wu L."/>
            <person name="Ma J."/>
        </authorList>
    </citation>
    <scope>NUCLEOTIDE SEQUENCE [LARGE SCALE GENOMIC DNA]</scope>
    <source>
        <strain evidence="3">KCTC 23314</strain>
    </source>
</reference>